<sequence length="83" mass="9172">MPLLPVACGTYYGIPTDVDVECTELVCVGAPVLVFVLVRVLVMYDVGRADGLVIREFLFVHVRHDGEMLGMLQPPPPDAPYWV</sequence>
<organism evidence="1">
    <name type="scientific">Eucalyptus grandis</name>
    <name type="common">Flooded gum</name>
    <dbReference type="NCBI Taxonomy" id="71139"/>
    <lineage>
        <taxon>Eukaryota</taxon>
        <taxon>Viridiplantae</taxon>
        <taxon>Streptophyta</taxon>
        <taxon>Embryophyta</taxon>
        <taxon>Tracheophyta</taxon>
        <taxon>Spermatophyta</taxon>
        <taxon>Magnoliopsida</taxon>
        <taxon>eudicotyledons</taxon>
        <taxon>Gunneridae</taxon>
        <taxon>Pentapetalae</taxon>
        <taxon>rosids</taxon>
        <taxon>malvids</taxon>
        <taxon>Myrtales</taxon>
        <taxon>Myrtaceae</taxon>
        <taxon>Myrtoideae</taxon>
        <taxon>Eucalypteae</taxon>
        <taxon>Eucalyptus</taxon>
    </lineage>
</organism>
<dbReference type="AlphaFoldDB" id="A0A059DER9"/>
<dbReference type="Gramene" id="KCW88924">
    <property type="protein sequence ID" value="KCW88924"/>
    <property type="gene ID" value="EUGRSUZ_A01253"/>
</dbReference>
<dbReference type="InParanoid" id="A0A059DER9"/>
<gene>
    <name evidence="1" type="ORF">EUGRSUZ_A01253</name>
</gene>
<dbReference type="EMBL" id="KK198753">
    <property type="protein sequence ID" value="KCW88924.1"/>
    <property type="molecule type" value="Genomic_DNA"/>
</dbReference>
<reference evidence="1" key="1">
    <citation type="submission" date="2013-07" db="EMBL/GenBank/DDBJ databases">
        <title>The genome of Eucalyptus grandis.</title>
        <authorList>
            <person name="Schmutz J."/>
            <person name="Hayes R."/>
            <person name="Myburg A."/>
            <person name="Tuskan G."/>
            <person name="Grattapaglia D."/>
            <person name="Rokhsar D.S."/>
        </authorList>
    </citation>
    <scope>NUCLEOTIDE SEQUENCE</scope>
    <source>
        <tissue evidence="1">Leaf extractions</tissue>
    </source>
</reference>
<name>A0A059DER9_EUCGR</name>
<protein>
    <submittedName>
        <fullName evidence="1">Uncharacterized protein</fullName>
    </submittedName>
</protein>
<evidence type="ECO:0000313" key="1">
    <source>
        <dbReference type="EMBL" id="KCW88924.1"/>
    </source>
</evidence>
<proteinExistence type="predicted"/>
<accession>A0A059DER9</accession>